<proteinExistence type="predicted"/>
<evidence type="ECO:0000256" key="1">
    <source>
        <dbReference type="ARBA" id="ARBA00022737"/>
    </source>
</evidence>
<reference evidence="3" key="1">
    <citation type="journal article" date="2013" name="Science">
        <title>The Amborella genome and the evolution of flowering plants.</title>
        <authorList>
            <consortium name="Amborella Genome Project"/>
        </authorList>
    </citation>
    <scope>NUCLEOTIDE SEQUENCE [LARGE SCALE GENOMIC DNA]</scope>
</reference>
<organism evidence="2 3">
    <name type="scientific">Amborella trichopoda</name>
    <dbReference type="NCBI Taxonomy" id="13333"/>
    <lineage>
        <taxon>Eukaryota</taxon>
        <taxon>Viridiplantae</taxon>
        <taxon>Streptophyta</taxon>
        <taxon>Embryophyta</taxon>
        <taxon>Tracheophyta</taxon>
        <taxon>Spermatophyta</taxon>
        <taxon>Magnoliopsida</taxon>
        <taxon>Amborellales</taxon>
        <taxon>Amborellaceae</taxon>
        <taxon>Amborella</taxon>
    </lineage>
</organism>
<dbReference type="EMBL" id="KI397628">
    <property type="protein sequence ID" value="ERM93774.1"/>
    <property type="molecule type" value="Genomic_DNA"/>
</dbReference>
<evidence type="ECO:0000313" key="2">
    <source>
        <dbReference type="EMBL" id="ERM93774.1"/>
    </source>
</evidence>
<keyword evidence="1" id="KW-0677">Repeat</keyword>
<feature type="non-terminal residue" evidence="2">
    <location>
        <position position="1"/>
    </location>
</feature>
<dbReference type="PANTHER" id="PTHR47447">
    <property type="entry name" value="OS03G0856100 PROTEIN"/>
    <property type="match status" value="1"/>
</dbReference>
<dbReference type="AlphaFoldDB" id="W1NEH4"/>
<gene>
    <name evidence="2" type="ORF">AMTR_s00004p00270070</name>
</gene>
<dbReference type="eggNOG" id="KOG4197">
    <property type="taxonomic scope" value="Eukaryota"/>
</dbReference>
<dbReference type="InterPro" id="IPR011990">
    <property type="entry name" value="TPR-like_helical_dom_sf"/>
</dbReference>
<dbReference type="Proteomes" id="UP000017836">
    <property type="component" value="Unassembled WGS sequence"/>
</dbReference>
<accession>W1NEH4</accession>
<dbReference type="Gene3D" id="1.25.40.10">
    <property type="entry name" value="Tetratricopeptide repeat domain"/>
    <property type="match status" value="1"/>
</dbReference>
<evidence type="ECO:0008006" key="4">
    <source>
        <dbReference type="Google" id="ProtNLM"/>
    </source>
</evidence>
<sequence>RQVGYRHTRATYYAILKMLSRAKLVTVMLDWLKTFTKQGSVYTVRFYDTLVMSYAEAGKPEIALQIFAKTRFQGLDLDGFAYNVLLKGLVEENCFDAKDIIAKRLT</sequence>
<dbReference type="PANTHER" id="PTHR47447:SF17">
    <property type="entry name" value="OS12G0638900 PROTEIN"/>
    <property type="match status" value="1"/>
</dbReference>
<protein>
    <recommendedName>
        <fullName evidence="4">Pentacotripeptide-repeat region of PRORP domain-containing protein</fullName>
    </recommendedName>
</protein>
<evidence type="ECO:0000313" key="3">
    <source>
        <dbReference type="Proteomes" id="UP000017836"/>
    </source>
</evidence>
<dbReference type="Gramene" id="ERM93774">
    <property type="protein sequence ID" value="ERM93774"/>
    <property type="gene ID" value="AMTR_s00004p00270070"/>
</dbReference>
<name>W1NEH4_AMBTC</name>
<dbReference type="HOGENOM" id="CLU_2229959_0_0_1"/>
<keyword evidence="3" id="KW-1185">Reference proteome</keyword>